<comment type="caution">
    <text evidence="7">The sequence shown here is derived from an EMBL/GenBank/DDBJ whole genome shotgun (WGS) entry which is preliminary data.</text>
</comment>
<proteinExistence type="inferred from homology"/>
<evidence type="ECO:0000259" key="6">
    <source>
        <dbReference type="Pfam" id="PF06925"/>
    </source>
</evidence>
<evidence type="ECO:0000256" key="3">
    <source>
        <dbReference type="ARBA" id="ARBA00022676"/>
    </source>
</evidence>
<dbReference type="Pfam" id="PF06925">
    <property type="entry name" value="MGDG_synth"/>
    <property type="match status" value="1"/>
</dbReference>
<reference evidence="8" key="1">
    <citation type="journal article" date="2019" name="Int. J. Syst. Evol. Microbiol.">
        <title>The Global Catalogue of Microorganisms (GCM) 10K type strain sequencing project: providing services to taxonomists for standard genome sequencing and annotation.</title>
        <authorList>
            <consortium name="The Broad Institute Genomics Platform"/>
            <consortium name="The Broad Institute Genome Sequencing Center for Infectious Disease"/>
            <person name="Wu L."/>
            <person name="Ma J."/>
        </authorList>
    </citation>
    <scope>NUCLEOTIDE SEQUENCE [LARGE SCALE GENOMIC DNA]</scope>
    <source>
        <strain evidence="8">CCUG 54950</strain>
    </source>
</reference>
<comment type="similarity">
    <text evidence="2">Belongs to the glycosyltransferase 28 family.</text>
</comment>
<name>A0ABW4RIX2_9BACL</name>
<sequence length="378" mass="43024">MNVTKYRVLLLSEGFGSGHTQAAYALSSSLRKISPNIQTRVLELGSFLNPKVAPLIITAYKKTVISQPKLIRMMYKSQYKKSINRLATLALHRIFYTHTHNVIRQLRPDVIVCTHPIPGAVIARLKRLGLSVPLCMVITDYDAHGTWVIPEVNRYLVSTDGVRSKLQLRGIESSRIYVTGIPVHPNFWEHPSKAEIRHRFGLKDMPTVLVMGGGWGMADESISSQLTGYADNVQFLFCFGSNEKSYERARQDRRFNHEHIHLIRYTKEIDKLMEVADLLVTKPGGMTCTEGLAKAIPMLFYNALPGQEEHNSQYFTEQGWGEPITSPGIVHQWMNLLIHDYEAVVTQRQLKLEQIDRYNPTECARSIMDMVEQSKVLT</sequence>
<evidence type="ECO:0000259" key="5">
    <source>
        <dbReference type="Pfam" id="PF04101"/>
    </source>
</evidence>
<evidence type="ECO:0000313" key="8">
    <source>
        <dbReference type="Proteomes" id="UP001597233"/>
    </source>
</evidence>
<evidence type="ECO:0000313" key="7">
    <source>
        <dbReference type="EMBL" id="MFD1886108.1"/>
    </source>
</evidence>
<feature type="domain" description="Diacylglycerol glucosyltransferase N-terminal" evidence="6">
    <location>
        <begin position="19"/>
        <end position="183"/>
    </location>
</feature>
<evidence type="ECO:0000256" key="4">
    <source>
        <dbReference type="ARBA" id="ARBA00022679"/>
    </source>
</evidence>
<keyword evidence="3" id="KW-0328">Glycosyltransferase</keyword>
<gene>
    <name evidence="7" type="ORF">ACFSC9_11285</name>
</gene>
<keyword evidence="4" id="KW-0808">Transferase</keyword>
<dbReference type="Proteomes" id="UP001597233">
    <property type="component" value="Unassembled WGS sequence"/>
</dbReference>
<accession>A0ABW4RIX2</accession>
<dbReference type="Pfam" id="PF04101">
    <property type="entry name" value="Glyco_tran_28_C"/>
    <property type="match status" value="1"/>
</dbReference>
<dbReference type="InterPro" id="IPR009695">
    <property type="entry name" value="Diacylglyc_glucosyltr_N"/>
</dbReference>
<evidence type="ECO:0000256" key="1">
    <source>
        <dbReference type="ARBA" id="ARBA00004370"/>
    </source>
</evidence>
<dbReference type="SUPFAM" id="SSF53756">
    <property type="entry name" value="UDP-Glycosyltransferase/glycogen phosphorylase"/>
    <property type="match status" value="1"/>
</dbReference>
<dbReference type="InterPro" id="IPR050519">
    <property type="entry name" value="Glycosyltransf_28_UgtP"/>
</dbReference>
<dbReference type="Gene3D" id="3.40.50.2000">
    <property type="entry name" value="Glycogen Phosphorylase B"/>
    <property type="match status" value="1"/>
</dbReference>
<dbReference type="InterPro" id="IPR007235">
    <property type="entry name" value="Glyco_trans_28_C"/>
</dbReference>
<dbReference type="PANTHER" id="PTHR43025">
    <property type="entry name" value="MONOGALACTOSYLDIACYLGLYCEROL SYNTHASE"/>
    <property type="match status" value="1"/>
</dbReference>
<comment type="subcellular location">
    <subcellularLocation>
        <location evidence="1">Membrane</location>
    </subcellularLocation>
</comment>
<feature type="domain" description="Glycosyl transferase family 28 C-terminal" evidence="5">
    <location>
        <begin position="208"/>
        <end position="322"/>
    </location>
</feature>
<keyword evidence="8" id="KW-1185">Reference proteome</keyword>
<dbReference type="PANTHER" id="PTHR43025:SF3">
    <property type="entry name" value="MONOGALACTOSYLDIACYLGLYCEROL SYNTHASE 1, CHLOROPLASTIC"/>
    <property type="match status" value="1"/>
</dbReference>
<dbReference type="EMBL" id="JBHUEH010000014">
    <property type="protein sequence ID" value="MFD1886108.1"/>
    <property type="molecule type" value="Genomic_DNA"/>
</dbReference>
<evidence type="ECO:0000256" key="2">
    <source>
        <dbReference type="ARBA" id="ARBA00006962"/>
    </source>
</evidence>
<organism evidence="7 8">
    <name type="scientific">Paenibacillus wenxiniae</name>
    <dbReference type="NCBI Taxonomy" id="1636843"/>
    <lineage>
        <taxon>Bacteria</taxon>
        <taxon>Bacillati</taxon>
        <taxon>Bacillota</taxon>
        <taxon>Bacilli</taxon>
        <taxon>Bacillales</taxon>
        <taxon>Paenibacillaceae</taxon>
        <taxon>Paenibacillus</taxon>
    </lineage>
</organism>
<protein>
    <submittedName>
        <fullName evidence="7">Glycosyltransferase</fullName>
    </submittedName>
</protein>